<keyword evidence="5" id="KW-0808">Transferase</keyword>
<dbReference type="PANTHER" id="PTHR10782:SF102">
    <property type="entry name" value="E3 SUMO-PROTEIN LIGASE SIZ1"/>
    <property type="match status" value="1"/>
</dbReference>
<accession>A0AAD5IEM1</accession>
<dbReference type="InterPro" id="IPR036361">
    <property type="entry name" value="SAP_dom_sf"/>
</dbReference>
<dbReference type="Proteomes" id="UP001064489">
    <property type="component" value="Chromosome 12"/>
</dbReference>
<dbReference type="InterPro" id="IPR013083">
    <property type="entry name" value="Znf_RING/FYVE/PHD"/>
</dbReference>
<organism evidence="16 17">
    <name type="scientific">Acer negundo</name>
    <name type="common">Box elder</name>
    <dbReference type="NCBI Taxonomy" id="4023"/>
    <lineage>
        <taxon>Eukaryota</taxon>
        <taxon>Viridiplantae</taxon>
        <taxon>Streptophyta</taxon>
        <taxon>Embryophyta</taxon>
        <taxon>Tracheophyta</taxon>
        <taxon>Spermatophyta</taxon>
        <taxon>Magnoliopsida</taxon>
        <taxon>eudicotyledons</taxon>
        <taxon>Gunneridae</taxon>
        <taxon>Pentapetalae</taxon>
        <taxon>rosids</taxon>
        <taxon>malvids</taxon>
        <taxon>Sapindales</taxon>
        <taxon>Sapindaceae</taxon>
        <taxon>Hippocastanoideae</taxon>
        <taxon>Acereae</taxon>
        <taxon>Acer</taxon>
    </lineage>
</organism>
<dbReference type="InterPro" id="IPR011011">
    <property type="entry name" value="Znf_FYVE_PHD"/>
</dbReference>
<evidence type="ECO:0000256" key="10">
    <source>
        <dbReference type="ARBA" id="ARBA00023242"/>
    </source>
</evidence>
<dbReference type="Pfam" id="PF09728">
    <property type="entry name" value="Taxilin"/>
    <property type="match status" value="1"/>
</dbReference>
<comment type="similarity">
    <text evidence="3">Belongs to the PIAS family.</text>
</comment>
<reference evidence="16" key="2">
    <citation type="submission" date="2023-02" db="EMBL/GenBank/DDBJ databases">
        <authorList>
            <person name="Swenson N.G."/>
            <person name="Wegrzyn J.L."/>
            <person name="Mcevoy S.L."/>
        </authorList>
    </citation>
    <scope>NUCLEOTIDE SEQUENCE</scope>
    <source>
        <strain evidence="16">91603</strain>
        <tissue evidence="16">Leaf</tissue>
    </source>
</reference>
<evidence type="ECO:0000256" key="1">
    <source>
        <dbReference type="ARBA" id="ARBA00004123"/>
    </source>
</evidence>
<evidence type="ECO:0000256" key="4">
    <source>
        <dbReference type="ARBA" id="ARBA00009550"/>
    </source>
</evidence>
<dbReference type="PROSITE" id="PS51044">
    <property type="entry name" value="ZF_SP_RING"/>
    <property type="match status" value="1"/>
</dbReference>
<evidence type="ECO:0000256" key="3">
    <source>
        <dbReference type="ARBA" id="ARBA00005383"/>
    </source>
</evidence>
<evidence type="ECO:0000256" key="11">
    <source>
        <dbReference type="PROSITE-ProRule" id="PRU00452"/>
    </source>
</evidence>
<dbReference type="CDD" id="cd16792">
    <property type="entry name" value="SP-RING_Siz-like"/>
    <property type="match status" value="1"/>
</dbReference>
<feature type="region of interest" description="Disordered" evidence="13">
    <location>
        <begin position="522"/>
        <end position="541"/>
    </location>
</feature>
<feature type="region of interest" description="Disordered" evidence="13">
    <location>
        <begin position="870"/>
        <end position="907"/>
    </location>
</feature>
<keyword evidence="10" id="KW-0539">Nucleus</keyword>
<dbReference type="InterPro" id="IPR004181">
    <property type="entry name" value="Znf_MIZ"/>
</dbReference>
<dbReference type="SMART" id="SM00513">
    <property type="entry name" value="SAP"/>
    <property type="match status" value="1"/>
</dbReference>
<keyword evidence="12" id="KW-0175">Coiled coil</keyword>
<feature type="region of interest" description="Disordered" evidence="13">
    <location>
        <begin position="1306"/>
        <end position="1325"/>
    </location>
</feature>
<evidence type="ECO:0000256" key="12">
    <source>
        <dbReference type="SAM" id="Coils"/>
    </source>
</evidence>
<dbReference type="SUPFAM" id="SSF57903">
    <property type="entry name" value="FYVE/PHD zinc finger"/>
    <property type="match status" value="1"/>
</dbReference>
<feature type="domain" description="SP-RING-type" evidence="15">
    <location>
        <begin position="333"/>
        <end position="414"/>
    </location>
</feature>
<evidence type="ECO:0000256" key="7">
    <source>
        <dbReference type="ARBA" id="ARBA00022771"/>
    </source>
</evidence>
<evidence type="ECO:0000259" key="15">
    <source>
        <dbReference type="PROSITE" id="PS51044"/>
    </source>
</evidence>
<evidence type="ECO:0000313" key="16">
    <source>
        <dbReference type="EMBL" id="KAI9157789.1"/>
    </source>
</evidence>
<keyword evidence="7 11" id="KW-0863">Zinc-finger</keyword>
<dbReference type="SUPFAM" id="SSF68906">
    <property type="entry name" value="SAP domain"/>
    <property type="match status" value="1"/>
</dbReference>
<dbReference type="PROSITE" id="PS50800">
    <property type="entry name" value="SAP"/>
    <property type="match status" value="1"/>
</dbReference>
<dbReference type="InterPro" id="IPR003034">
    <property type="entry name" value="SAP_dom"/>
</dbReference>
<protein>
    <submittedName>
        <fullName evidence="16">Uncharacterized protein</fullName>
    </submittedName>
</protein>
<dbReference type="Gene3D" id="1.10.720.30">
    <property type="entry name" value="SAP domain"/>
    <property type="match status" value="1"/>
</dbReference>
<dbReference type="InterPro" id="IPR019786">
    <property type="entry name" value="Zinc_finger_PHD-type_CS"/>
</dbReference>
<dbReference type="GO" id="GO:0016925">
    <property type="term" value="P:protein sumoylation"/>
    <property type="evidence" value="ECO:0007669"/>
    <property type="project" value="UniProtKB-ARBA"/>
</dbReference>
<dbReference type="Gene3D" id="3.30.40.10">
    <property type="entry name" value="Zinc/RING finger domain, C3HC4 (zinc finger)"/>
    <property type="match status" value="2"/>
</dbReference>
<feature type="compositionally biased region" description="Polar residues" evidence="13">
    <location>
        <begin position="889"/>
        <end position="901"/>
    </location>
</feature>
<evidence type="ECO:0000256" key="9">
    <source>
        <dbReference type="ARBA" id="ARBA00022833"/>
    </source>
</evidence>
<reference evidence="16" key="1">
    <citation type="journal article" date="2022" name="Plant J.">
        <title>Strategies of tolerance reflected in two North American maple genomes.</title>
        <authorList>
            <person name="McEvoy S.L."/>
            <person name="Sezen U.U."/>
            <person name="Trouern-Trend A."/>
            <person name="McMahon S.M."/>
            <person name="Schaberg P.G."/>
            <person name="Yang J."/>
            <person name="Wegrzyn J.L."/>
            <person name="Swenson N.G."/>
        </authorList>
    </citation>
    <scope>NUCLEOTIDE SEQUENCE</scope>
    <source>
        <strain evidence="16">91603</strain>
    </source>
</reference>
<comment type="caution">
    <text evidence="16">The sequence shown here is derived from an EMBL/GenBank/DDBJ whole genome shotgun (WGS) entry which is preliminary data.</text>
</comment>
<evidence type="ECO:0000256" key="5">
    <source>
        <dbReference type="ARBA" id="ARBA00022679"/>
    </source>
</evidence>
<dbReference type="GO" id="GO:0061665">
    <property type="term" value="F:SUMO ligase activity"/>
    <property type="evidence" value="ECO:0007669"/>
    <property type="project" value="TreeGrafter"/>
</dbReference>
<evidence type="ECO:0000256" key="6">
    <source>
        <dbReference type="ARBA" id="ARBA00022723"/>
    </source>
</evidence>
<comment type="similarity">
    <text evidence="4">Belongs to the taxilin family.</text>
</comment>
<proteinExistence type="inferred from homology"/>
<comment type="subcellular location">
    <subcellularLocation>
        <location evidence="1">Nucleus</location>
    </subcellularLocation>
</comment>
<evidence type="ECO:0000259" key="14">
    <source>
        <dbReference type="PROSITE" id="PS50800"/>
    </source>
</evidence>
<dbReference type="Pfam" id="PF02891">
    <property type="entry name" value="zf-MIZ"/>
    <property type="match status" value="1"/>
</dbReference>
<feature type="compositionally biased region" description="Polar residues" evidence="13">
    <location>
        <begin position="1313"/>
        <end position="1325"/>
    </location>
</feature>
<dbReference type="InterPro" id="IPR031141">
    <property type="entry name" value="SIZ1/2_SP-RING"/>
</dbReference>
<feature type="domain" description="SAP" evidence="14">
    <location>
        <begin position="11"/>
        <end position="45"/>
    </location>
</feature>
<dbReference type="PANTHER" id="PTHR10782">
    <property type="entry name" value="ZINC FINGER MIZ DOMAIN-CONTAINING PROTEIN"/>
    <property type="match status" value="1"/>
</dbReference>
<dbReference type="EMBL" id="JAJSOW010000107">
    <property type="protein sequence ID" value="KAI9157789.1"/>
    <property type="molecule type" value="Genomic_DNA"/>
</dbReference>
<evidence type="ECO:0000256" key="8">
    <source>
        <dbReference type="ARBA" id="ARBA00022786"/>
    </source>
</evidence>
<feature type="coiled-coil region" evidence="12">
    <location>
        <begin position="1081"/>
        <end position="1108"/>
    </location>
</feature>
<keyword evidence="6" id="KW-0479">Metal-binding</keyword>
<dbReference type="GO" id="GO:0008270">
    <property type="term" value="F:zinc ion binding"/>
    <property type="evidence" value="ECO:0007669"/>
    <property type="project" value="UniProtKB-KW"/>
</dbReference>
<feature type="compositionally biased region" description="Basic and acidic residues" evidence="13">
    <location>
        <begin position="1033"/>
        <end position="1047"/>
    </location>
</feature>
<dbReference type="Pfam" id="PF02037">
    <property type="entry name" value="SAP"/>
    <property type="match status" value="1"/>
</dbReference>
<feature type="coiled-coil region" evidence="12">
    <location>
        <begin position="1145"/>
        <end position="1204"/>
    </location>
</feature>
<name>A0AAD5IEM1_ACENE</name>
<dbReference type="GO" id="GO:0000785">
    <property type="term" value="C:chromatin"/>
    <property type="evidence" value="ECO:0007669"/>
    <property type="project" value="TreeGrafter"/>
</dbReference>
<gene>
    <name evidence="16" type="ORF">LWI28_028136</name>
</gene>
<evidence type="ECO:0000256" key="2">
    <source>
        <dbReference type="ARBA" id="ARBA00004718"/>
    </source>
</evidence>
<sequence>MDLASSCQSKLANFRVKELKDILTKLGLSKQGRKQDLVDRIQHALSDERVAKIIDETHRKMQILDDDDLATNEHSASVLSDVNLKMEVGDSLNSNSKICCPCGNSLPTEFMIQCVDPRCLVQQHTTCVIIPENPMEEILPMLPFFCEMCRIKRADPFWVTVAYLVSPVKLVTTNIPTTDGTSTVVNVESTFHLTKAYRDLLQNNEYDVQAWCILLNDKVSFRMQWPQYAELQVNGLTIRTVNRPASQLLGANGRDDGALITLYITEGVNKISLSGCDVRNFCFGVRLVKRCTVEQVLSMIPKETEGELFEDALARVRRCIGGGMATENEDSDSDLEVITDSIKVNLRCPMSGSRMKVAGRFKPCVHMGCFDLHTFVALNQRSRKWQCPICLKNYSLEDVIIDPFFNRITTAMWNCGEDITEIEVKPDGSWIVKANGELGDLAQWHLPDGSLCVARNDGLSNSEMSWQIKKEDCSRHNNLTVGMKNNPSGTVQVSKHQPLTLSPRNQMEDSFVNYGEKITSVSSSATGSSRDNEDTNQDFGTQNQISLTRNTDIIILSDSEEENVNLVSPQTDYNTFSVIDNAPPGFSDSYLQDPALVAGTSSCLGLFSGNSDVGISNWPNTCGTRAGSGFQLFGTDADVPDAFFDIDLSSITCSAPMNSYTSASKSAISSGVEVLDSSVCHTNVDIDEALIDNPLAFNVHDDPSLQNFLPIQSSVALSESVLEHQPPTPNGIHPNDWISLRLGSNGEPIHEPFHGEVRDHSQSAATNVLELTNGCESNGAVLSGEHKSNRTNNKKLSDGPFSFPRQPRSVGMTSHLLQKFVGCFRCTLFDGTYIIFLAYPQLKNASHRHLYSELEIYSLSDSINFPDIMESPGASQLPEADSLPDGFVDSSTESLAPSTPTLEEKSLGDYKEEGLTALDHSNESTHELASTDLQTCKDRTEKTQKLRTFPVPLSEMDNSDASVDAGAVEQTEGTLVMPNLANPVSKTSAGVSGCSEVKGGAQGECQNTERSTDGGSGAHGTHVKGLSASESDDTLKNRKPETTETKRKNVKRGFKSEKEFLEFTLKYQKVLAERDGAIAVRDKLESLCRELQRQNKMLMEECKRVSTEGQNLRLDLSTKFQDAIKDVSIKLDEQKDECLTQLKENDMLRKNLKQLADQCALSEQQYAHQLKQKSLELQIADLKIKQHEEKLVQEQSQMKLYAEQVSELLATEKYLRLQLTADGEKFQQFQDALLKSNEVFETFKQEIEKMTKSIKELKKENVFLKSKCDKSDVTLIELVEERERLKKLLEKSKNQKEKLESLCRSLQAERKQNSMGSNNSDSVRL</sequence>
<keyword evidence="8" id="KW-0833">Ubl conjugation pathway</keyword>
<comment type="pathway">
    <text evidence="2">Protein modification; protein sumoylation.</text>
</comment>
<feature type="region of interest" description="Disordered" evidence="13">
    <location>
        <begin position="780"/>
        <end position="802"/>
    </location>
</feature>
<dbReference type="InterPro" id="IPR026183">
    <property type="entry name" value="Taxilin_fam"/>
</dbReference>
<dbReference type="GO" id="GO:0019905">
    <property type="term" value="F:syntaxin binding"/>
    <property type="evidence" value="ECO:0007669"/>
    <property type="project" value="InterPro"/>
</dbReference>
<evidence type="ECO:0000313" key="17">
    <source>
        <dbReference type="Proteomes" id="UP001064489"/>
    </source>
</evidence>
<feature type="region of interest" description="Disordered" evidence="13">
    <location>
        <begin position="995"/>
        <end position="1049"/>
    </location>
</feature>
<evidence type="ECO:0000256" key="13">
    <source>
        <dbReference type="SAM" id="MobiDB-lite"/>
    </source>
</evidence>
<keyword evidence="9" id="KW-0862">Zinc</keyword>
<dbReference type="PROSITE" id="PS01359">
    <property type="entry name" value="ZF_PHD_1"/>
    <property type="match status" value="1"/>
</dbReference>
<dbReference type="GO" id="GO:0005634">
    <property type="term" value="C:nucleus"/>
    <property type="evidence" value="ECO:0007669"/>
    <property type="project" value="UniProtKB-SubCell"/>
</dbReference>
<keyword evidence="17" id="KW-1185">Reference proteome</keyword>